<comment type="function">
    <text evidence="5">Catalyzes the phosphorylation of the 3'-hydroxyl group of dephosphocoenzyme A to form coenzyme A.</text>
</comment>
<dbReference type="EMBL" id="BSPX01000035">
    <property type="protein sequence ID" value="GLT22964.1"/>
    <property type="molecule type" value="Genomic_DNA"/>
</dbReference>
<keyword evidence="8" id="KW-1185">Reference proteome</keyword>
<proteinExistence type="inferred from homology"/>
<dbReference type="Proteomes" id="UP001157167">
    <property type="component" value="Unassembled WGS sequence"/>
</dbReference>
<evidence type="ECO:0000256" key="5">
    <source>
        <dbReference type="HAMAP-Rule" id="MF_00376"/>
    </source>
</evidence>
<dbReference type="RefSeq" id="WP_284188225.1">
    <property type="nucleotide sequence ID" value="NZ_BSPX01000035.1"/>
</dbReference>
<comment type="caution">
    <text evidence="7">The sequence shown here is derived from an EMBL/GenBank/DDBJ whole genome shotgun (WGS) entry which is preliminary data.</text>
</comment>
<organism evidence="7 8">
    <name type="scientific">Zoogloea oryzae</name>
    <dbReference type="NCBI Taxonomy" id="310767"/>
    <lineage>
        <taxon>Bacteria</taxon>
        <taxon>Pseudomonadati</taxon>
        <taxon>Pseudomonadota</taxon>
        <taxon>Betaproteobacteria</taxon>
        <taxon>Rhodocyclales</taxon>
        <taxon>Zoogloeaceae</taxon>
        <taxon>Zoogloea</taxon>
    </lineage>
</organism>
<dbReference type="Gene3D" id="3.40.50.300">
    <property type="entry name" value="P-loop containing nucleotide triphosphate hydrolases"/>
    <property type="match status" value="1"/>
</dbReference>
<keyword evidence="5 7" id="KW-0418">Kinase</keyword>
<sequence length="207" mass="21903">MTLRPFVVGLTGGIGSGKSAAADLFRDFGAAIVDTDLIAHQLTAPHGAAMPAIEAAFGAGVVADNGALNRPAMRALAFEDPDARKRLEAILHPMIRDESERQCRAATAPYVILAVPLLIESGTYRERVARLCVVDCPEDVQVARVMSRSGLDEHQVRAIMAAQATRAARLAAADDVVDNAGSLEALRVQVARLHADYLAQAARAQGL</sequence>
<feature type="binding site" evidence="5">
    <location>
        <begin position="15"/>
        <end position="20"/>
    </location>
    <ligand>
        <name>ATP</name>
        <dbReference type="ChEBI" id="CHEBI:30616"/>
    </ligand>
</feature>
<evidence type="ECO:0000256" key="2">
    <source>
        <dbReference type="ARBA" id="ARBA00022741"/>
    </source>
</evidence>
<dbReference type="HAMAP" id="MF_00376">
    <property type="entry name" value="Dephospho_CoA_kinase"/>
    <property type="match status" value="1"/>
</dbReference>
<comment type="catalytic activity">
    <reaction evidence="5">
        <text>3'-dephospho-CoA + ATP = ADP + CoA + H(+)</text>
        <dbReference type="Rhea" id="RHEA:18245"/>
        <dbReference type="ChEBI" id="CHEBI:15378"/>
        <dbReference type="ChEBI" id="CHEBI:30616"/>
        <dbReference type="ChEBI" id="CHEBI:57287"/>
        <dbReference type="ChEBI" id="CHEBI:57328"/>
        <dbReference type="ChEBI" id="CHEBI:456216"/>
        <dbReference type="EC" id="2.7.1.24"/>
    </reaction>
</comment>
<comment type="similarity">
    <text evidence="1 5">Belongs to the CoaE family.</text>
</comment>
<evidence type="ECO:0000256" key="4">
    <source>
        <dbReference type="ARBA" id="ARBA00022993"/>
    </source>
</evidence>
<dbReference type="InterPro" id="IPR001977">
    <property type="entry name" value="Depp_CoAkinase"/>
</dbReference>
<dbReference type="PANTHER" id="PTHR10695:SF46">
    <property type="entry name" value="BIFUNCTIONAL COENZYME A SYNTHASE-RELATED"/>
    <property type="match status" value="1"/>
</dbReference>
<dbReference type="NCBIfam" id="TIGR00152">
    <property type="entry name" value="dephospho-CoA kinase"/>
    <property type="match status" value="1"/>
</dbReference>
<dbReference type="PANTHER" id="PTHR10695">
    <property type="entry name" value="DEPHOSPHO-COA KINASE-RELATED"/>
    <property type="match status" value="1"/>
</dbReference>
<evidence type="ECO:0000313" key="7">
    <source>
        <dbReference type="EMBL" id="GLT22964.1"/>
    </source>
</evidence>
<dbReference type="GO" id="GO:0016301">
    <property type="term" value="F:kinase activity"/>
    <property type="evidence" value="ECO:0007669"/>
    <property type="project" value="UniProtKB-KW"/>
</dbReference>
<gene>
    <name evidence="5 7" type="primary">coaE</name>
    <name evidence="7" type="ORF">GCM10007933_24250</name>
</gene>
<protein>
    <recommendedName>
        <fullName evidence="5 6">Dephospho-CoA kinase</fullName>
        <ecNumber evidence="5 6">2.7.1.24</ecNumber>
    </recommendedName>
    <alternativeName>
        <fullName evidence="5">Dephosphocoenzyme A kinase</fullName>
    </alternativeName>
</protein>
<dbReference type="InterPro" id="IPR027417">
    <property type="entry name" value="P-loop_NTPase"/>
</dbReference>
<reference evidence="8" key="1">
    <citation type="journal article" date="2019" name="Int. J. Syst. Evol. Microbiol.">
        <title>The Global Catalogue of Microorganisms (GCM) 10K type strain sequencing project: providing services to taxonomists for standard genome sequencing and annotation.</title>
        <authorList>
            <consortium name="The Broad Institute Genomics Platform"/>
            <consortium name="The Broad Institute Genome Sequencing Center for Infectious Disease"/>
            <person name="Wu L."/>
            <person name="Ma J."/>
        </authorList>
    </citation>
    <scope>NUCLEOTIDE SEQUENCE [LARGE SCALE GENOMIC DNA]</scope>
    <source>
        <strain evidence="8">NBRC 102407</strain>
    </source>
</reference>
<evidence type="ECO:0000256" key="6">
    <source>
        <dbReference type="NCBIfam" id="TIGR00152"/>
    </source>
</evidence>
<keyword evidence="3 5" id="KW-0067">ATP-binding</keyword>
<dbReference type="CDD" id="cd02022">
    <property type="entry name" value="DPCK"/>
    <property type="match status" value="1"/>
</dbReference>
<evidence type="ECO:0000313" key="8">
    <source>
        <dbReference type="Proteomes" id="UP001157167"/>
    </source>
</evidence>
<accession>A0ABQ6FCF1</accession>
<keyword evidence="5" id="KW-0963">Cytoplasm</keyword>
<keyword evidence="2 5" id="KW-0547">Nucleotide-binding</keyword>
<dbReference type="PROSITE" id="PS51219">
    <property type="entry name" value="DPCK"/>
    <property type="match status" value="1"/>
</dbReference>
<dbReference type="Pfam" id="PF01121">
    <property type="entry name" value="CoaE"/>
    <property type="match status" value="1"/>
</dbReference>
<comment type="subcellular location">
    <subcellularLocation>
        <location evidence="5">Cytoplasm</location>
    </subcellularLocation>
</comment>
<keyword evidence="4 5" id="KW-0173">Coenzyme A biosynthesis</keyword>
<name>A0ABQ6FCF1_9RHOO</name>
<dbReference type="SUPFAM" id="SSF52540">
    <property type="entry name" value="P-loop containing nucleoside triphosphate hydrolases"/>
    <property type="match status" value="1"/>
</dbReference>
<keyword evidence="5" id="KW-0808">Transferase</keyword>
<dbReference type="EC" id="2.7.1.24" evidence="5 6"/>
<comment type="pathway">
    <text evidence="5">Cofactor biosynthesis; coenzyme A biosynthesis; CoA from (R)-pantothenate: step 5/5.</text>
</comment>
<evidence type="ECO:0000256" key="1">
    <source>
        <dbReference type="ARBA" id="ARBA00009018"/>
    </source>
</evidence>
<evidence type="ECO:0000256" key="3">
    <source>
        <dbReference type="ARBA" id="ARBA00022840"/>
    </source>
</evidence>